<comment type="cofactor">
    <cofactor evidence="2">
        <name>FAD</name>
        <dbReference type="ChEBI" id="CHEBI:57692"/>
    </cofactor>
</comment>
<dbReference type="OrthoDB" id="1856718at2759"/>
<keyword evidence="11" id="KW-1185">Reference proteome</keyword>
<evidence type="ECO:0000313" key="11">
    <source>
        <dbReference type="Proteomes" id="UP000001805"/>
    </source>
</evidence>
<dbReference type="STRING" id="367110.Q7SEJ6"/>
<reference evidence="10 11" key="1">
    <citation type="journal article" date="2003" name="Nature">
        <title>The genome sequence of the filamentous fungus Neurospora crassa.</title>
        <authorList>
            <person name="Galagan J.E."/>
            <person name="Calvo S.E."/>
            <person name="Borkovich K.A."/>
            <person name="Selker E.U."/>
            <person name="Read N.D."/>
            <person name="Jaffe D."/>
            <person name="FitzHugh W."/>
            <person name="Ma L.J."/>
            <person name="Smirnov S."/>
            <person name="Purcell S."/>
            <person name="Rehman B."/>
            <person name="Elkins T."/>
            <person name="Engels R."/>
            <person name="Wang S."/>
            <person name="Nielsen C.B."/>
            <person name="Butler J."/>
            <person name="Endrizzi M."/>
            <person name="Qui D."/>
            <person name="Ianakiev P."/>
            <person name="Bell-Pedersen D."/>
            <person name="Nelson M.A."/>
            <person name="Werner-Washburne M."/>
            <person name="Selitrennikoff C.P."/>
            <person name="Kinsey J.A."/>
            <person name="Braun E.L."/>
            <person name="Zelter A."/>
            <person name="Schulte U."/>
            <person name="Kothe G.O."/>
            <person name="Jedd G."/>
            <person name="Mewes W."/>
            <person name="Staben C."/>
            <person name="Marcotte E."/>
            <person name="Greenberg D."/>
            <person name="Roy A."/>
            <person name="Foley K."/>
            <person name="Naylor J."/>
            <person name="Stange-Thomann N."/>
            <person name="Barrett R."/>
            <person name="Gnerre S."/>
            <person name="Kamal M."/>
            <person name="Kamvysselis M."/>
            <person name="Mauceli E."/>
            <person name="Bielke C."/>
            <person name="Rudd S."/>
            <person name="Frishman D."/>
            <person name="Krystofova S."/>
            <person name="Rasmussen C."/>
            <person name="Metzenberg R.L."/>
            <person name="Perkins D.D."/>
            <person name="Kroken S."/>
            <person name="Cogoni C."/>
            <person name="Macino G."/>
            <person name="Catcheside D."/>
            <person name="Li W."/>
            <person name="Pratt R.J."/>
            <person name="Osmani S.A."/>
            <person name="DeSouza C.P."/>
            <person name="Glass L."/>
            <person name="Orbach M.J."/>
            <person name="Berglund J.A."/>
            <person name="Voelker R."/>
            <person name="Yarden O."/>
            <person name="Plamann M."/>
            <person name="Seiler S."/>
            <person name="Dunlap J."/>
            <person name="Radford A."/>
            <person name="Aramayo R."/>
            <person name="Natvig D.O."/>
            <person name="Alex L.A."/>
            <person name="Mannhaupt G."/>
            <person name="Ebbole D.J."/>
            <person name="Freitag M."/>
            <person name="Paulsen I."/>
            <person name="Sachs M.S."/>
            <person name="Lander E.S."/>
            <person name="Nusbaum C."/>
            <person name="Birren B."/>
        </authorList>
    </citation>
    <scope>NUCLEOTIDE SEQUENCE [LARGE SCALE GENOMIC DNA]</scope>
    <source>
        <strain evidence="11">ATCC 24698 / 74-OR23-1A / CBS 708.71 / DSM 1257 / FGSC 987</strain>
    </source>
</reference>
<proteinExistence type="predicted"/>
<dbReference type="Pfam" id="PF00258">
    <property type="entry name" value="Flavodoxin_1"/>
    <property type="match status" value="1"/>
</dbReference>
<dbReference type="KEGG" id="ncr:NCU09727"/>
<evidence type="ECO:0000256" key="4">
    <source>
        <dbReference type="ARBA" id="ARBA00022643"/>
    </source>
</evidence>
<dbReference type="PROSITE" id="PS50902">
    <property type="entry name" value="FLAVODOXIN_LIKE"/>
    <property type="match status" value="1"/>
</dbReference>
<sequence length="697" mass="78579">MGEPVLAASVAKSTTMEGRNLILLYGSETGNSEEIAMELAKMAERLHFNTVVGEMDDFKLTDLLRYSLAIFVTSTTGQGDMPKNTTTLWKSLRRTKLNNTNCLAPVKFSIFGLGDSSYPKFNWAARKLRVRLLQLGASEFFRPGEADERHENGLDSIYLPWYQELRESLLSQFPLPKGIEPIPDDAPLPPKYNIRLVPSTGSLKDKITNGEGHVSQVEDNEQLAARFERMSTESEATEAPGQKDGTDVPDFPPAKLLPIPGSFTAQVVCNKRVTPEDHWQDVRHIEFELRSPGRNGAMSFAGQTLLIYPKNYPKDVQKLIDLMGWSEVAEQRIEIDWVKGTRPRDYHFLKDATIRDVLTHNFDISAVPKRTFLEFMAYHTTNPLEKERLHELTQRGDSDEFYDYTSRPRRTILEVLEDFPGVKIPYTRLLEFPIIRPREFSLCNGGDPAVNAKDLVISNEQDTTTTTTTDVYKFEILAALVHYRTIIRKPRQGLCSRYLRHLPVGTTVQIGIKPPSSPFAMDDPSFYSRPLIGVATGTGIAPFRALLQDRCLVQEDQQKLGPTLLFFGCRNAAADFHFQAEWGTVPNLTVYPAFSRDNDSSSTEEEETKLALQRAAGIYDAGKNYVQNQIRQHAAEVGELLRQNPIIVVCGNSGRMPKSVREALEDAAVGSGVVADKEEAKGWFDRKENCVYWQETW</sequence>
<dbReference type="SUPFAM" id="SSF63380">
    <property type="entry name" value="Riboflavin synthase domain-like"/>
    <property type="match status" value="1"/>
</dbReference>
<keyword evidence="5" id="KW-0274">FAD</keyword>
<keyword evidence="7" id="KW-0560">Oxidoreductase</keyword>
<keyword evidence="3" id="KW-0285">Flavoprotein</keyword>
<dbReference type="PROSITE" id="PS51384">
    <property type="entry name" value="FAD_FR"/>
    <property type="match status" value="1"/>
</dbReference>
<organism evidence="10 11">
    <name type="scientific">Neurospora crassa (strain ATCC 24698 / 74-OR23-1A / CBS 708.71 / DSM 1257 / FGSC 987)</name>
    <dbReference type="NCBI Taxonomy" id="367110"/>
    <lineage>
        <taxon>Eukaryota</taxon>
        <taxon>Fungi</taxon>
        <taxon>Dikarya</taxon>
        <taxon>Ascomycota</taxon>
        <taxon>Pezizomycotina</taxon>
        <taxon>Sordariomycetes</taxon>
        <taxon>Sordariomycetidae</taxon>
        <taxon>Sordariales</taxon>
        <taxon>Sordariaceae</taxon>
        <taxon>Neurospora</taxon>
    </lineage>
</organism>
<dbReference type="FunFam" id="3.40.50.360:FF:000034">
    <property type="entry name" value="NADPH-dependent diflavin oxidoreductase 1"/>
    <property type="match status" value="1"/>
</dbReference>
<dbReference type="InterPro" id="IPR001094">
    <property type="entry name" value="Flavdoxin-like"/>
</dbReference>
<dbReference type="InterPro" id="IPR017938">
    <property type="entry name" value="Riboflavin_synthase-like_b-brl"/>
</dbReference>
<evidence type="ECO:0000256" key="2">
    <source>
        <dbReference type="ARBA" id="ARBA00001974"/>
    </source>
</evidence>
<evidence type="ECO:0000259" key="8">
    <source>
        <dbReference type="PROSITE" id="PS50902"/>
    </source>
</evidence>
<evidence type="ECO:0000256" key="7">
    <source>
        <dbReference type="ARBA" id="ARBA00023002"/>
    </source>
</evidence>
<comment type="cofactor">
    <cofactor evidence="1">
        <name>FMN</name>
        <dbReference type="ChEBI" id="CHEBI:58210"/>
    </cofactor>
</comment>
<dbReference type="GO" id="GO:0050660">
    <property type="term" value="F:flavin adenine dinucleotide binding"/>
    <property type="evidence" value="ECO:0000318"/>
    <property type="project" value="GO_Central"/>
</dbReference>
<evidence type="ECO:0000256" key="6">
    <source>
        <dbReference type="ARBA" id="ARBA00022857"/>
    </source>
</evidence>
<dbReference type="Gene3D" id="2.40.30.10">
    <property type="entry name" value="Translation factors"/>
    <property type="match status" value="1"/>
</dbReference>
<dbReference type="InterPro" id="IPR039261">
    <property type="entry name" value="FNR_nucleotide-bd"/>
</dbReference>
<feature type="domain" description="Flavodoxin-like" evidence="8">
    <location>
        <begin position="21"/>
        <end position="166"/>
    </location>
</feature>
<dbReference type="InterPro" id="IPR001433">
    <property type="entry name" value="OxRdtase_FAD/NAD-bd"/>
</dbReference>
<dbReference type="InterPro" id="IPR023173">
    <property type="entry name" value="NADPH_Cyt_P450_Rdtase_alpha"/>
</dbReference>
<evidence type="ECO:0000259" key="9">
    <source>
        <dbReference type="PROSITE" id="PS51384"/>
    </source>
</evidence>
<keyword evidence="6" id="KW-0521">NADP</keyword>
<protein>
    <submittedName>
        <fullName evidence="10">NADPH-dependent FMN/FAD containing oxidoreductase</fullName>
    </submittedName>
</protein>
<dbReference type="GO" id="GO:0005829">
    <property type="term" value="C:cytosol"/>
    <property type="evidence" value="ECO:0000318"/>
    <property type="project" value="GO_Central"/>
</dbReference>
<dbReference type="Gene3D" id="3.40.50.360">
    <property type="match status" value="1"/>
</dbReference>
<name>Q7SEJ6_NEUCR</name>
<dbReference type="Pfam" id="PF00175">
    <property type="entry name" value="NAD_binding_1"/>
    <property type="match status" value="1"/>
</dbReference>
<dbReference type="PANTHER" id="PTHR19384:SF10">
    <property type="entry name" value="NADPH-DEPENDENT DIFLAVIN OXIDOREDUCTASE 1"/>
    <property type="match status" value="1"/>
</dbReference>
<dbReference type="Proteomes" id="UP000001805">
    <property type="component" value="Chromosome 4, Linkage Group IV"/>
</dbReference>
<evidence type="ECO:0000256" key="5">
    <source>
        <dbReference type="ARBA" id="ARBA00022827"/>
    </source>
</evidence>
<dbReference type="Gene3D" id="1.20.990.10">
    <property type="entry name" value="NADPH-cytochrome p450 Reductase, Chain A, domain 3"/>
    <property type="match status" value="1"/>
</dbReference>
<evidence type="ECO:0000256" key="1">
    <source>
        <dbReference type="ARBA" id="ARBA00001917"/>
    </source>
</evidence>
<dbReference type="VEuPathDB" id="FungiDB:NCU09727"/>
<dbReference type="GO" id="GO:0016491">
    <property type="term" value="F:oxidoreductase activity"/>
    <property type="evidence" value="ECO:0000318"/>
    <property type="project" value="GO_Central"/>
</dbReference>
<dbReference type="InterPro" id="IPR003097">
    <property type="entry name" value="CysJ-like_FAD-binding"/>
</dbReference>
<dbReference type="SMR" id="Q7SEJ6"/>
<dbReference type="InParanoid" id="Q7SEJ6"/>
<evidence type="ECO:0000256" key="3">
    <source>
        <dbReference type="ARBA" id="ARBA00022630"/>
    </source>
</evidence>
<dbReference type="PRINTS" id="PR00369">
    <property type="entry name" value="FLAVODOXIN"/>
</dbReference>
<dbReference type="PRINTS" id="PR00371">
    <property type="entry name" value="FPNCR"/>
</dbReference>
<dbReference type="SUPFAM" id="SSF52218">
    <property type="entry name" value="Flavoproteins"/>
    <property type="match status" value="1"/>
</dbReference>
<dbReference type="GeneID" id="3880591"/>
<feature type="domain" description="FAD-binding FR-type" evidence="9">
    <location>
        <begin position="260"/>
        <end position="522"/>
    </location>
</feature>
<accession>Q7SEJ6</accession>
<dbReference type="InterPro" id="IPR001709">
    <property type="entry name" value="Flavoprot_Pyr_Nucl_cyt_Rdtase"/>
</dbReference>
<dbReference type="AlphaFoldDB" id="Q7SEJ6"/>
<gene>
    <name evidence="10" type="ORF">NCU09727</name>
</gene>
<dbReference type="EMBL" id="CM002239">
    <property type="protein sequence ID" value="EAA35193.2"/>
    <property type="molecule type" value="Genomic_DNA"/>
</dbReference>
<dbReference type="RefSeq" id="XP_964429.2">
    <property type="nucleotide sequence ID" value="XM_959336.2"/>
</dbReference>
<dbReference type="InterPro" id="IPR029039">
    <property type="entry name" value="Flavoprotein-like_sf"/>
</dbReference>
<dbReference type="InterPro" id="IPR017927">
    <property type="entry name" value="FAD-bd_FR_type"/>
</dbReference>
<dbReference type="SUPFAM" id="SSF52343">
    <property type="entry name" value="Ferredoxin reductase-like, C-terminal NADP-linked domain"/>
    <property type="match status" value="1"/>
</dbReference>
<dbReference type="HOGENOM" id="CLU_001570_17_6_1"/>
<evidence type="ECO:0000313" key="10">
    <source>
        <dbReference type="EMBL" id="EAA35193.2"/>
    </source>
</evidence>
<dbReference type="PaxDb" id="5141-EFNCRP00000009485"/>
<dbReference type="PANTHER" id="PTHR19384">
    <property type="entry name" value="NITRIC OXIDE SYNTHASE-RELATED"/>
    <property type="match status" value="1"/>
</dbReference>
<dbReference type="InterPro" id="IPR008254">
    <property type="entry name" value="Flavodoxin/NO_synth"/>
</dbReference>
<dbReference type="GO" id="GO:0010181">
    <property type="term" value="F:FMN binding"/>
    <property type="evidence" value="ECO:0000318"/>
    <property type="project" value="GO_Central"/>
</dbReference>
<dbReference type="FunCoup" id="Q7SEJ6">
    <property type="interactions" value="723"/>
</dbReference>
<dbReference type="Pfam" id="PF00667">
    <property type="entry name" value="FAD_binding_1"/>
    <property type="match status" value="1"/>
</dbReference>
<dbReference type="Gene3D" id="3.40.50.80">
    <property type="entry name" value="Nucleotide-binding domain of ferredoxin-NADP reductase (FNR) module"/>
    <property type="match status" value="1"/>
</dbReference>
<keyword evidence="4" id="KW-0288">FMN</keyword>
<dbReference type="FunFam" id="1.20.990.10:FF:000013">
    <property type="entry name" value="NADPH-dependent diflavin oxidoreductase 1"/>
    <property type="match status" value="1"/>
</dbReference>